<dbReference type="InterPro" id="IPR036291">
    <property type="entry name" value="NAD(P)-bd_dom_sf"/>
</dbReference>
<dbReference type="Pfam" id="PF02826">
    <property type="entry name" value="2-Hacid_dh_C"/>
    <property type="match status" value="1"/>
</dbReference>
<evidence type="ECO:0000259" key="6">
    <source>
        <dbReference type="Pfam" id="PF02826"/>
    </source>
</evidence>
<protein>
    <submittedName>
        <fullName evidence="7">Glycerate dehydrogenase</fullName>
    </submittedName>
</protein>
<evidence type="ECO:0000259" key="5">
    <source>
        <dbReference type="Pfam" id="PF00389"/>
    </source>
</evidence>
<comment type="caution">
    <text evidence="7">The sequence shown here is derived from an EMBL/GenBank/DDBJ whole genome shotgun (WGS) entry which is preliminary data.</text>
</comment>
<organism evidence="7 8">
    <name type="scientific">Methylobacterium frigidaeris</name>
    <dbReference type="NCBI Taxonomy" id="2038277"/>
    <lineage>
        <taxon>Bacteria</taxon>
        <taxon>Pseudomonadati</taxon>
        <taxon>Pseudomonadota</taxon>
        <taxon>Alphaproteobacteria</taxon>
        <taxon>Hyphomicrobiales</taxon>
        <taxon>Methylobacteriaceae</taxon>
        <taxon>Methylobacterium</taxon>
    </lineage>
</organism>
<dbReference type="GO" id="GO:0006564">
    <property type="term" value="P:L-serine biosynthetic process"/>
    <property type="evidence" value="ECO:0007669"/>
    <property type="project" value="UniProtKB-ARBA"/>
</dbReference>
<comment type="similarity">
    <text evidence="1 4">Belongs to the D-isomer specific 2-hydroxyacid dehydrogenase family.</text>
</comment>
<dbReference type="GO" id="GO:0047545">
    <property type="term" value="F:(S)-2-hydroxyglutarate dehydrogenase activity"/>
    <property type="evidence" value="ECO:0007669"/>
    <property type="project" value="UniProtKB-ARBA"/>
</dbReference>
<dbReference type="PROSITE" id="PS00670">
    <property type="entry name" value="D_2_HYDROXYACID_DH_2"/>
    <property type="match status" value="1"/>
</dbReference>
<dbReference type="Proteomes" id="UP001055286">
    <property type="component" value="Unassembled WGS sequence"/>
</dbReference>
<dbReference type="AlphaFoldDB" id="A0AA37H909"/>
<gene>
    <name evidence="7" type="primary">hprA_1</name>
    <name evidence="7" type="ORF">MPEAHAMD_1796</name>
</gene>
<reference evidence="7" key="1">
    <citation type="journal article" date="2016" name="Front. Microbiol.">
        <title>Genome Sequence of the Piezophilic, Mesophilic Sulfate-Reducing Bacterium Desulfovibrio indicus J2T.</title>
        <authorList>
            <person name="Cao J."/>
            <person name="Maignien L."/>
            <person name="Shao Z."/>
            <person name="Alain K."/>
            <person name="Jebbar M."/>
        </authorList>
    </citation>
    <scope>NUCLEOTIDE SEQUENCE</scope>
    <source>
        <strain evidence="7">JCM 32048</strain>
    </source>
</reference>
<dbReference type="Pfam" id="PF00389">
    <property type="entry name" value="2-Hacid_dh"/>
    <property type="match status" value="1"/>
</dbReference>
<dbReference type="FunFam" id="3.40.50.720:FF:000041">
    <property type="entry name" value="D-3-phosphoglycerate dehydrogenase"/>
    <property type="match status" value="1"/>
</dbReference>
<dbReference type="CDD" id="cd12162">
    <property type="entry name" value="2-Hacid_dh_4"/>
    <property type="match status" value="1"/>
</dbReference>
<proteinExistence type="inferred from homology"/>
<evidence type="ECO:0000256" key="4">
    <source>
        <dbReference type="RuleBase" id="RU003719"/>
    </source>
</evidence>
<evidence type="ECO:0000313" key="7">
    <source>
        <dbReference type="EMBL" id="GJD61653.1"/>
    </source>
</evidence>
<dbReference type="EMBL" id="BPQJ01000006">
    <property type="protein sequence ID" value="GJD61653.1"/>
    <property type="molecule type" value="Genomic_DNA"/>
</dbReference>
<dbReference type="SUPFAM" id="SSF51735">
    <property type="entry name" value="NAD(P)-binding Rossmann-fold domains"/>
    <property type="match status" value="1"/>
</dbReference>
<feature type="domain" description="D-isomer specific 2-hydroxyacid dehydrogenase catalytic" evidence="5">
    <location>
        <begin position="50"/>
        <end position="328"/>
    </location>
</feature>
<evidence type="ECO:0000256" key="3">
    <source>
        <dbReference type="ARBA" id="ARBA00023027"/>
    </source>
</evidence>
<name>A0AA37H909_9HYPH</name>
<dbReference type="InterPro" id="IPR029752">
    <property type="entry name" value="D-isomer_DH_CS1"/>
</dbReference>
<sequence>MPFCRAMPRQAGAPETDMSHRIVFLDRETLDAELRRPSFPHDYAEHPVTAPEEIVARLQGADIAIINKVPMRDETLGQLPDLKLIAVAATGTDVVDKAAAKARGITVVNVRNYAFNTVPEHVIGLIFALRRAIVPYASSVRRGDWGKARHFCYFDYPIRDVAGSTLGIVGYGALGKSIGQRAEALGMRVLAYDVMPQPGLVDLDTIIRESDVITLHAPLTPETRNMIGRDELARMKRDAILINTARGGLVDEAALAEALQAGTIGGAGFDVLTSEPPRDDNPLLALDLPNLIITPHVAWASKQAMQILADQLVDNIEAFVAGRPQNVVE</sequence>
<accession>A0AA37H909</accession>
<keyword evidence="3" id="KW-0520">NAD</keyword>
<dbReference type="InterPro" id="IPR029753">
    <property type="entry name" value="D-isomer_DH_CS"/>
</dbReference>
<dbReference type="PANTHER" id="PTHR43761:SF1">
    <property type="entry name" value="D-ISOMER SPECIFIC 2-HYDROXYACID DEHYDROGENASE CATALYTIC DOMAIN-CONTAINING PROTEIN-RELATED"/>
    <property type="match status" value="1"/>
</dbReference>
<dbReference type="InterPro" id="IPR050418">
    <property type="entry name" value="D-iso_2-hydroxyacid_DH_PdxB"/>
</dbReference>
<dbReference type="PROSITE" id="PS00671">
    <property type="entry name" value="D_2_HYDROXYACID_DH_3"/>
    <property type="match status" value="1"/>
</dbReference>
<dbReference type="PANTHER" id="PTHR43761">
    <property type="entry name" value="D-ISOMER SPECIFIC 2-HYDROXYACID DEHYDROGENASE FAMILY PROTEIN (AFU_ORTHOLOGUE AFUA_1G13630)"/>
    <property type="match status" value="1"/>
</dbReference>
<evidence type="ECO:0000313" key="8">
    <source>
        <dbReference type="Proteomes" id="UP001055286"/>
    </source>
</evidence>
<keyword evidence="2 4" id="KW-0560">Oxidoreductase</keyword>
<feature type="domain" description="D-isomer specific 2-hydroxyacid dehydrogenase NAD-binding" evidence="6">
    <location>
        <begin position="123"/>
        <end position="298"/>
    </location>
</feature>
<dbReference type="GO" id="GO:0051287">
    <property type="term" value="F:NAD binding"/>
    <property type="evidence" value="ECO:0007669"/>
    <property type="project" value="InterPro"/>
</dbReference>
<dbReference type="PROSITE" id="PS00065">
    <property type="entry name" value="D_2_HYDROXYACID_DH_1"/>
    <property type="match status" value="1"/>
</dbReference>
<dbReference type="Gene3D" id="3.40.50.720">
    <property type="entry name" value="NAD(P)-binding Rossmann-like Domain"/>
    <property type="match status" value="2"/>
</dbReference>
<dbReference type="InterPro" id="IPR006140">
    <property type="entry name" value="D-isomer_DH_NAD-bd"/>
</dbReference>
<dbReference type="GO" id="GO:0004617">
    <property type="term" value="F:phosphoglycerate dehydrogenase activity"/>
    <property type="evidence" value="ECO:0007669"/>
    <property type="project" value="UniProtKB-ARBA"/>
</dbReference>
<evidence type="ECO:0000256" key="1">
    <source>
        <dbReference type="ARBA" id="ARBA00005854"/>
    </source>
</evidence>
<keyword evidence="8" id="KW-1185">Reference proteome</keyword>
<evidence type="ECO:0000256" key="2">
    <source>
        <dbReference type="ARBA" id="ARBA00023002"/>
    </source>
</evidence>
<reference evidence="7" key="2">
    <citation type="submission" date="2021-08" db="EMBL/GenBank/DDBJ databases">
        <authorList>
            <person name="Tani A."/>
            <person name="Ola A."/>
            <person name="Ogura Y."/>
            <person name="Katsura K."/>
            <person name="Hayashi T."/>
        </authorList>
    </citation>
    <scope>NUCLEOTIDE SEQUENCE</scope>
    <source>
        <strain evidence="7">JCM 32048</strain>
    </source>
</reference>
<dbReference type="SUPFAM" id="SSF52283">
    <property type="entry name" value="Formate/glycerate dehydrogenase catalytic domain-like"/>
    <property type="match status" value="1"/>
</dbReference>
<dbReference type="InterPro" id="IPR006139">
    <property type="entry name" value="D-isomer_2_OHA_DH_cat_dom"/>
</dbReference>